<reference evidence="2" key="1">
    <citation type="journal article" date="2017" name="Nature">
        <title>The sunflower genome provides insights into oil metabolism, flowering and Asterid evolution.</title>
        <authorList>
            <person name="Badouin H."/>
            <person name="Gouzy J."/>
            <person name="Grassa C.J."/>
            <person name="Murat F."/>
            <person name="Staton S.E."/>
            <person name="Cottret L."/>
            <person name="Lelandais-Briere C."/>
            <person name="Owens G.L."/>
            <person name="Carrere S."/>
            <person name="Mayjonade B."/>
            <person name="Legrand L."/>
            <person name="Gill N."/>
            <person name="Kane N.C."/>
            <person name="Bowers J.E."/>
            <person name="Hubner S."/>
            <person name="Bellec A."/>
            <person name="Berard A."/>
            <person name="Berges H."/>
            <person name="Blanchet N."/>
            <person name="Boniface M.C."/>
            <person name="Brunel D."/>
            <person name="Catrice O."/>
            <person name="Chaidir N."/>
            <person name="Claudel C."/>
            <person name="Donnadieu C."/>
            <person name="Faraut T."/>
            <person name="Fievet G."/>
            <person name="Helmstetter N."/>
            <person name="King M."/>
            <person name="Knapp S.J."/>
            <person name="Lai Z."/>
            <person name="Le Paslier M.C."/>
            <person name="Lippi Y."/>
            <person name="Lorenzon L."/>
            <person name="Mandel J.R."/>
            <person name="Marage G."/>
            <person name="Marchand G."/>
            <person name="Marquand E."/>
            <person name="Bret-Mestries E."/>
            <person name="Morien E."/>
            <person name="Nambeesan S."/>
            <person name="Nguyen T."/>
            <person name="Pegot-Espagnet P."/>
            <person name="Pouilly N."/>
            <person name="Raftis F."/>
            <person name="Sallet E."/>
            <person name="Schiex T."/>
            <person name="Thomas J."/>
            <person name="Vandecasteele C."/>
            <person name="Vares D."/>
            <person name="Vear F."/>
            <person name="Vautrin S."/>
            <person name="Crespi M."/>
            <person name="Mangin B."/>
            <person name="Burke J.M."/>
            <person name="Salse J."/>
            <person name="Munos S."/>
            <person name="Vincourt P."/>
            <person name="Rieseberg L.H."/>
            <person name="Langlade N.B."/>
        </authorList>
    </citation>
    <scope>NUCLEOTIDE SEQUENCE</scope>
    <source>
        <tissue evidence="2">Leaves</tissue>
    </source>
</reference>
<comment type="caution">
    <text evidence="2">The sequence shown here is derived from an EMBL/GenBank/DDBJ whole genome shotgun (WGS) entry which is preliminary data.</text>
</comment>
<dbReference type="EMBL" id="MNCJ02000321">
    <property type="protein sequence ID" value="KAF5803079.1"/>
    <property type="molecule type" value="Genomic_DNA"/>
</dbReference>
<protein>
    <recommendedName>
        <fullName evidence="4">Tropomyosin</fullName>
    </recommendedName>
</protein>
<gene>
    <name evidence="2" type="ORF">HanXRQr2_Chr06g0267111</name>
</gene>
<dbReference type="SUPFAM" id="SSF57997">
    <property type="entry name" value="Tropomyosin"/>
    <property type="match status" value="1"/>
</dbReference>
<keyword evidence="1" id="KW-0175">Coiled coil</keyword>
<evidence type="ECO:0000256" key="1">
    <source>
        <dbReference type="SAM" id="Coils"/>
    </source>
</evidence>
<evidence type="ECO:0000313" key="3">
    <source>
        <dbReference type="Proteomes" id="UP000215914"/>
    </source>
</evidence>
<dbReference type="AlphaFoldDB" id="A0A9K3IU26"/>
<sequence>MFAACNEIMNLKARIKELKKSEADYKDKYEEAKSHRERVEVLQVELSQQIISNDKDLADKDVEIVELKNRLHEAQENLESERQKSDSLEIDLAAEKVKAETVEEARKVSQAALNFAQENYAEVQSTVDPLITDLG</sequence>
<evidence type="ECO:0000313" key="2">
    <source>
        <dbReference type="EMBL" id="KAF5803079.1"/>
    </source>
</evidence>
<dbReference type="Proteomes" id="UP000215914">
    <property type="component" value="Unassembled WGS sequence"/>
</dbReference>
<keyword evidence="3" id="KW-1185">Reference proteome</keyword>
<feature type="coiled-coil region" evidence="1">
    <location>
        <begin position="1"/>
        <end position="91"/>
    </location>
</feature>
<evidence type="ECO:0008006" key="4">
    <source>
        <dbReference type="Google" id="ProtNLM"/>
    </source>
</evidence>
<reference evidence="2" key="2">
    <citation type="submission" date="2020-06" db="EMBL/GenBank/DDBJ databases">
        <title>Helianthus annuus Genome sequencing and assembly Release 2.</title>
        <authorList>
            <person name="Gouzy J."/>
            <person name="Langlade N."/>
            <person name="Munos S."/>
        </authorList>
    </citation>
    <scope>NUCLEOTIDE SEQUENCE</scope>
    <source>
        <tissue evidence="2">Leaves</tissue>
    </source>
</reference>
<proteinExistence type="predicted"/>
<dbReference type="Gramene" id="mRNA:HanXRQr2_Chr06g0267111">
    <property type="protein sequence ID" value="mRNA:HanXRQr2_Chr06g0267111"/>
    <property type="gene ID" value="HanXRQr2_Chr06g0267111"/>
</dbReference>
<organism evidence="2 3">
    <name type="scientific">Helianthus annuus</name>
    <name type="common">Common sunflower</name>
    <dbReference type="NCBI Taxonomy" id="4232"/>
    <lineage>
        <taxon>Eukaryota</taxon>
        <taxon>Viridiplantae</taxon>
        <taxon>Streptophyta</taxon>
        <taxon>Embryophyta</taxon>
        <taxon>Tracheophyta</taxon>
        <taxon>Spermatophyta</taxon>
        <taxon>Magnoliopsida</taxon>
        <taxon>eudicotyledons</taxon>
        <taxon>Gunneridae</taxon>
        <taxon>Pentapetalae</taxon>
        <taxon>asterids</taxon>
        <taxon>campanulids</taxon>
        <taxon>Asterales</taxon>
        <taxon>Asteraceae</taxon>
        <taxon>Asteroideae</taxon>
        <taxon>Heliantheae alliance</taxon>
        <taxon>Heliantheae</taxon>
        <taxon>Helianthus</taxon>
    </lineage>
</organism>
<accession>A0A9K3IU26</accession>
<name>A0A9K3IU26_HELAN</name>